<feature type="binding site" evidence="10">
    <location>
        <position position="79"/>
    </location>
    <ligand>
        <name>Mn(2+)</name>
        <dbReference type="ChEBI" id="CHEBI:29035"/>
        <label>2</label>
    </ligand>
</feature>
<comment type="pathway">
    <text evidence="10">Glycolipid biosynthesis; lipid IV(A) biosynthesis; lipid IV(A) from (3R)-3-hydroxytetradecanoyl-[acyl-carrier-protein] and UDP-N-acetyl-alpha-D-glucosamine: step 4/6.</text>
</comment>
<feature type="binding site" evidence="10">
    <location>
        <position position="197"/>
    </location>
    <ligand>
        <name>Mn(2+)</name>
        <dbReference type="ChEBI" id="CHEBI:29035"/>
        <label>1</label>
    </ligand>
</feature>
<organism evidence="12 13">
    <name type="scientific">Aquimonas voraii</name>
    <dbReference type="NCBI Taxonomy" id="265719"/>
    <lineage>
        <taxon>Bacteria</taxon>
        <taxon>Pseudomonadati</taxon>
        <taxon>Pseudomonadota</taxon>
        <taxon>Gammaproteobacteria</taxon>
        <taxon>Lysobacterales</taxon>
        <taxon>Lysobacteraceae</taxon>
        <taxon>Aquimonas</taxon>
    </lineage>
</organism>
<keyword evidence="1 10" id="KW-1003">Cell membrane</keyword>
<dbReference type="UniPathway" id="UPA00359">
    <property type="reaction ID" value="UER00480"/>
</dbReference>
<evidence type="ECO:0000313" key="13">
    <source>
        <dbReference type="Proteomes" id="UP000199603"/>
    </source>
</evidence>
<dbReference type="PANTHER" id="PTHR34990:SF1">
    <property type="entry name" value="UDP-2,3-DIACYLGLUCOSAMINE HYDROLASE"/>
    <property type="match status" value="1"/>
</dbReference>
<keyword evidence="6 10" id="KW-0378">Hydrolase</keyword>
<dbReference type="GO" id="GO:0005737">
    <property type="term" value="C:cytoplasm"/>
    <property type="evidence" value="ECO:0007669"/>
    <property type="project" value="InterPro"/>
</dbReference>
<comment type="cofactor">
    <cofactor evidence="10">
        <name>Mn(2+)</name>
        <dbReference type="ChEBI" id="CHEBI:29035"/>
    </cofactor>
    <text evidence="10">Binds 2 Mn(2+) ions per subunit in a binuclear metal center.</text>
</comment>
<feature type="binding site" evidence="10">
    <location>
        <position position="164"/>
    </location>
    <ligand>
        <name>substrate</name>
    </ligand>
</feature>
<dbReference type="SUPFAM" id="SSF56300">
    <property type="entry name" value="Metallo-dependent phosphatases"/>
    <property type="match status" value="1"/>
</dbReference>
<dbReference type="EMBL" id="FNAG01000007">
    <property type="protein sequence ID" value="SDD80324.1"/>
    <property type="molecule type" value="Genomic_DNA"/>
</dbReference>
<dbReference type="GO" id="GO:0009245">
    <property type="term" value="P:lipid A biosynthetic process"/>
    <property type="evidence" value="ECO:0007669"/>
    <property type="project" value="UniProtKB-UniRule"/>
</dbReference>
<evidence type="ECO:0000313" key="12">
    <source>
        <dbReference type="EMBL" id="SDD80324.1"/>
    </source>
</evidence>
<dbReference type="NCBIfam" id="TIGR01854">
    <property type="entry name" value="lipid_A_lpxH"/>
    <property type="match status" value="1"/>
</dbReference>
<gene>
    <name evidence="10" type="primary">lpxH</name>
    <name evidence="12" type="ORF">SAMN04488509_10799</name>
</gene>
<evidence type="ECO:0000256" key="6">
    <source>
        <dbReference type="ARBA" id="ARBA00022801"/>
    </source>
</evidence>
<dbReference type="Gene3D" id="3.60.21.10">
    <property type="match status" value="1"/>
</dbReference>
<feature type="binding site" evidence="10">
    <location>
        <begin position="79"/>
        <end position="80"/>
    </location>
    <ligand>
        <name>substrate</name>
    </ligand>
</feature>
<evidence type="ECO:0000256" key="8">
    <source>
        <dbReference type="ARBA" id="ARBA00023136"/>
    </source>
</evidence>
<feature type="binding site" evidence="10">
    <location>
        <position position="41"/>
    </location>
    <ligand>
        <name>Mn(2+)</name>
        <dbReference type="ChEBI" id="CHEBI:29035"/>
        <label>1</label>
    </ligand>
</feature>
<dbReference type="HAMAP" id="MF_00575">
    <property type="entry name" value="LpxH"/>
    <property type="match status" value="1"/>
</dbReference>
<comment type="similarity">
    <text evidence="10">Belongs to the LpxH family.</text>
</comment>
<keyword evidence="8 10" id="KW-0472">Membrane</keyword>
<feature type="binding site" evidence="10">
    <location>
        <position position="8"/>
    </location>
    <ligand>
        <name>Mn(2+)</name>
        <dbReference type="ChEBI" id="CHEBI:29035"/>
        <label>1</label>
    </ligand>
</feature>
<dbReference type="InterPro" id="IPR004843">
    <property type="entry name" value="Calcineurin-like_PHP"/>
</dbReference>
<feature type="binding site" evidence="10">
    <location>
        <position position="41"/>
    </location>
    <ligand>
        <name>Mn(2+)</name>
        <dbReference type="ChEBI" id="CHEBI:29035"/>
        <label>2</label>
    </ligand>
</feature>
<feature type="binding site" evidence="10">
    <location>
        <position position="122"/>
    </location>
    <ligand>
        <name>substrate</name>
    </ligand>
</feature>
<dbReference type="Proteomes" id="UP000199603">
    <property type="component" value="Unassembled WGS sequence"/>
</dbReference>
<evidence type="ECO:0000256" key="4">
    <source>
        <dbReference type="ARBA" id="ARBA00022556"/>
    </source>
</evidence>
<keyword evidence="7 10" id="KW-0443">Lipid metabolism</keyword>
<dbReference type="GO" id="GO:0030145">
    <property type="term" value="F:manganese ion binding"/>
    <property type="evidence" value="ECO:0007669"/>
    <property type="project" value="UniProtKB-UniRule"/>
</dbReference>
<dbReference type="GO" id="GO:0019897">
    <property type="term" value="C:extrinsic component of plasma membrane"/>
    <property type="evidence" value="ECO:0007669"/>
    <property type="project" value="UniProtKB-UniRule"/>
</dbReference>
<dbReference type="InterPro" id="IPR010138">
    <property type="entry name" value="UDP-diacylglucosamine_Hdrlase"/>
</dbReference>
<keyword evidence="13" id="KW-1185">Reference proteome</keyword>
<dbReference type="GO" id="GO:0008758">
    <property type="term" value="F:UDP-2,3-diacylglucosamine hydrolase activity"/>
    <property type="evidence" value="ECO:0007669"/>
    <property type="project" value="UniProtKB-UniRule"/>
</dbReference>
<comment type="function">
    <text evidence="10">Hydrolyzes the pyrophosphate bond of UDP-2,3-diacylglucosamine to yield 2,3-diacylglucosamine 1-phosphate (lipid X) and UMP by catalyzing the attack of water at the alpha-P atom. Involved in the biosynthesis of lipid A, a phosphorylated glycolipid that anchors the lipopolysaccharide to the outer membrane of the cell.</text>
</comment>
<keyword evidence="2 10" id="KW-0444">Lipid biosynthesis</keyword>
<feature type="binding site" evidence="10">
    <location>
        <position position="160"/>
    </location>
    <ligand>
        <name>substrate</name>
    </ligand>
</feature>
<protein>
    <recommendedName>
        <fullName evidence="10">UDP-2,3-diacylglucosamine hydrolase</fullName>
        <ecNumber evidence="10">3.6.1.54</ecNumber>
    </recommendedName>
    <alternativeName>
        <fullName evidence="10">UDP-2,3-diacylglucosamine diphosphatase</fullName>
    </alternativeName>
</protein>
<comment type="caution">
    <text evidence="10">Lacks conserved residue(s) required for the propagation of feature annotation.</text>
</comment>
<reference evidence="12 13" key="1">
    <citation type="submission" date="2016-10" db="EMBL/GenBank/DDBJ databases">
        <authorList>
            <person name="de Groot N.N."/>
        </authorList>
    </citation>
    <scope>NUCLEOTIDE SEQUENCE [LARGE SCALE GENOMIC DNA]</scope>
    <source>
        <strain evidence="12 13">DSM 16957</strain>
    </source>
</reference>
<keyword evidence="4 10" id="KW-0441">Lipid A biosynthesis</keyword>
<keyword evidence="9 10" id="KW-0464">Manganese</keyword>
<dbReference type="RefSeq" id="WP_091243194.1">
    <property type="nucleotide sequence ID" value="NZ_FNAG01000007.1"/>
</dbReference>
<dbReference type="Pfam" id="PF00149">
    <property type="entry name" value="Metallophos"/>
    <property type="match status" value="1"/>
</dbReference>
<evidence type="ECO:0000256" key="10">
    <source>
        <dbReference type="HAMAP-Rule" id="MF_00575"/>
    </source>
</evidence>
<evidence type="ECO:0000256" key="7">
    <source>
        <dbReference type="ARBA" id="ARBA00023098"/>
    </source>
</evidence>
<evidence type="ECO:0000256" key="3">
    <source>
        <dbReference type="ARBA" id="ARBA00022519"/>
    </source>
</evidence>
<dbReference type="STRING" id="265719.SAMN04488509_10799"/>
<feature type="binding site" evidence="10">
    <location>
        <position position="195"/>
    </location>
    <ligand>
        <name>substrate</name>
    </ligand>
</feature>
<name>A0A1G6XQ43_9GAMM</name>
<feature type="binding site" evidence="10">
    <location>
        <position position="195"/>
    </location>
    <ligand>
        <name>Mn(2+)</name>
        <dbReference type="ChEBI" id="CHEBI:29035"/>
        <label>2</label>
    </ligand>
</feature>
<dbReference type="AlphaFoldDB" id="A0A1G6XQ43"/>
<dbReference type="InterPro" id="IPR029052">
    <property type="entry name" value="Metallo-depent_PP-like"/>
</dbReference>
<keyword evidence="5 10" id="KW-0479">Metal-binding</keyword>
<dbReference type="PANTHER" id="PTHR34990">
    <property type="entry name" value="UDP-2,3-DIACYLGLUCOSAMINE HYDROLASE-RELATED"/>
    <property type="match status" value="1"/>
</dbReference>
<proteinExistence type="inferred from homology"/>
<dbReference type="OrthoDB" id="9783283at2"/>
<dbReference type="NCBIfam" id="NF003743">
    <property type="entry name" value="PRK05340.1"/>
    <property type="match status" value="1"/>
</dbReference>
<feature type="binding site" evidence="10">
    <location>
        <position position="10"/>
    </location>
    <ligand>
        <name>Mn(2+)</name>
        <dbReference type="ChEBI" id="CHEBI:29035"/>
        <label>1</label>
    </ligand>
</feature>
<accession>A0A1G6XQ43</accession>
<feature type="domain" description="Calcineurin-like phosphoesterase" evidence="11">
    <location>
        <begin position="5"/>
        <end position="199"/>
    </location>
</feature>
<evidence type="ECO:0000256" key="1">
    <source>
        <dbReference type="ARBA" id="ARBA00022475"/>
    </source>
</evidence>
<dbReference type="EC" id="3.6.1.54" evidence="10"/>
<evidence type="ECO:0000256" key="5">
    <source>
        <dbReference type="ARBA" id="ARBA00022723"/>
    </source>
</evidence>
<comment type="subcellular location">
    <subcellularLocation>
        <location evidence="10">Cell inner membrane</location>
        <topology evidence="10">Peripheral membrane protein</topology>
        <orientation evidence="10">Cytoplasmic side</orientation>
    </subcellularLocation>
</comment>
<sequence>MSHHFISDLHLDATRPEITELFLRFLRDEAQQAEALYILGDLFEAWIGDDAPGELGIEVARALSACARAGTRLAFMRGNRDFLLGTAYARSASLQLLPDPCVVTLDGEPTLLLHGDLLCTADLAYQRFRAECRKPEWKAAFLARPRAEREAFAAQARGESQRYQASLESDTTDAQPGAVAEMLTLYGVRRMIHGHTHRPAVHELPGGARRYVLGDWYEQGSVLRVRGDHWQLDRLG</sequence>
<evidence type="ECO:0000256" key="9">
    <source>
        <dbReference type="ARBA" id="ARBA00023211"/>
    </source>
</evidence>
<evidence type="ECO:0000256" key="2">
    <source>
        <dbReference type="ARBA" id="ARBA00022516"/>
    </source>
</evidence>
<dbReference type="InterPro" id="IPR043461">
    <property type="entry name" value="LpxH-like"/>
</dbReference>
<comment type="catalytic activity">
    <reaction evidence="10">
        <text>UDP-2-N,3-O-bis[(3R)-3-hydroxytetradecanoyl]-alpha-D-glucosamine + H2O = 2-N,3-O-bis[(3R)-3-hydroxytetradecanoyl]-alpha-D-glucosaminyl 1-phosphate + UMP + 2 H(+)</text>
        <dbReference type="Rhea" id="RHEA:25213"/>
        <dbReference type="ChEBI" id="CHEBI:15377"/>
        <dbReference type="ChEBI" id="CHEBI:15378"/>
        <dbReference type="ChEBI" id="CHEBI:57865"/>
        <dbReference type="ChEBI" id="CHEBI:57957"/>
        <dbReference type="ChEBI" id="CHEBI:78847"/>
        <dbReference type="EC" id="3.6.1.54"/>
    </reaction>
</comment>
<dbReference type="CDD" id="cd07398">
    <property type="entry name" value="MPP_YbbF-LpxH"/>
    <property type="match status" value="1"/>
</dbReference>
<evidence type="ECO:0000259" key="11">
    <source>
        <dbReference type="Pfam" id="PF00149"/>
    </source>
</evidence>
<keyword evidence="3 10" id="KW-0997">Cell inner membrane</keyword>
<feature type="binding site" evidence="10">
    <location>
        <position position="114"/>
    </location>
    <ligand>
        <name>Mn(2+)</name>
        <dbReference type="ChEBI" id="CHEBI:29035"/>
        <label>2</label>
    </ligand>
</feature>